<keyword evidence="6" id="KW-1185">Reference proteome</keyword>
<dbReference type="InterPro" id="IPR006016">
    <property type="entry name" value="UspA"/>
</dbReference>
<comment type="similarity">
    <text evidence="1">Belongs to the universal stress protein A family.</text>
</comment>
<dbReference type="PANTHER" id="PTHR46268:SF27">
    <property type="entry name" value="UNIVERSAL STRESS PROTEIN RV2623"/>
    <property type="match status" value="1"/>
</dbReference>
<dbReference type="EMBL" id="QFYS01000001">
    <property type="protein sequence ID" value="RAK68741.1"/>
    <property type="molecule type" value="Genomic_DNA"/>
</dbReference>
<dbReference type="AlphaFoldDB" id="A0A328BQG1"/>
<feature type="domain" description="UspA" evidence="4">
    <location>
        <begin position="13"/>
        <end position="150"/>
    </location>
</feature>
<comment type="caution">
    <text evidence="5">The sequence shown here is derived from an EMBL/GenBank/DDBJ whole genome shotgun (WGS) entry which is preliminary data.</text>
</comment>
<evidence type="ECO:0000313" key="6">
    <source>
        <dbReference type="Proteomes" id="UP000249524"/>
    </source>
</evidence>
<proteinExistence type="inferred from homology"/>
<feature type="domain" description="UspA" evidence="4">
    <location>
        <begin position="156"/>
        <end position="292"/>
    </location>
</feature>
<keyword evidence="3" id="KW-0067">ATP-binding</keyword>
<sequence>MTDPTWTKGPPGTILLATDLSSRCDRATDRAIQLAKLWHAKLVVLTVIEPKPEEAIRDEPFEPHSWRRPPGPEALAAARIRRDFGDVFKDADLHVVEGDPSTTIDAVARDVGAELIVTGVARDQTFGRYFLGSTVDKLARQTPVPLLIVKGRVEYYGEILVATDFSESSQYALTAADRFFPSAPITVLHAWEVPFPGFLDKGDFRDQWREHERKACEDFMERSQLTWEARARVSVLVEHGAPEVLVRDYMLDRDVDLVVVGTHGQGGMFDKRLGGTAKRLLEWAPGDVLLIREPRAARSAQSA</sequence>
<dbReference type="InterPro" id="IPR014729">
    <property type="entry name" value="Rossmann-like_a/b/a_fold"/>
</dbReference>
<dbReference type="PRINTS" id="PR01438">
    <property type="entry name" value="UNVRSLSTRESS"/>
</dbReference>
<evidence type="ECO:0000259" key="4">
    <source>
        <dbReference type="Pfam" id="PF00582"/>
    </source>
</evidence>
<dbReference type="CDD" id="cd00293">
    <property type="entry name" value="USP-like"/>
    <property type="match status" value="2"/>
</dbReference>
<gene>
    <name evidence="5" type="ORF">DJ019_01635</name>
</gene>
<name>A0A328BQG1_9CAUL</name>
<dbReference type="Proteomes" id="UP000249524">
    <property type="component" value="Unassembled WGS sequence"/>
</dbReference>
<organism evidence="5 6">
    <name type="scientific">Phenylobacterium kunshanense</name>
    <dbReference type="NCBI Taxonomy" id="1445034"/>
    <lineage>
        <taxon>Bacteria</taxon>
        <taxon>Pseudomonadati</taxon>
        <taxon>Pseudomonadota</taxon>
        <taxon>Alphaproteobacteria</taxon>
        <taxon>Caulobacterales</taxon>
        <taxon>Caulobacteraceae</taxon>
        <taxon>Phenylobacterium</taxon>
    </lineage>
</organism>
<keyword evidence="2" id="KW-0547">Nucleotide-binding</keyword>
<dbReference type="PANTHER" id="PTHR46268">
    <property type="entry name" value="STRESS RESPONSE PROTEIN NHAX"/>
    <property type="match status" value="1"/>
</dbReference>
<dbReference type="InterPro" id="IPR006015">
    <property type="entry name" value="Universal_stress_UspA"/>
</dbReference>
<protein>
    <submittedName>
        <fullName evidence="5">Universal stress protein</fullName>
    </submittedName>
</protein>
<evidence type="ECO:0000256" key="3">
    <source>
        <dbReference type="ARBA" id="ARBA00022840"/>
    </source>
</evidence>
<evidence type="ECO:0000256" key="2">
    <source>
        <dbReference type="ARBA" id="ARBA00022741"/>
    </source>
</evidence>
<reference evidence="5 6" key="1">
    <citation type="submission" date="2018-05" db="EMBL/GenBank/DDBJ databases">
        <authorList>
            <person name="Lanie J.A."/>
            <person name="Ng W.-L."/>
            <person name="Kazmierczak K.M."/>
            <person name="Andrzejewski T.M."/>
            <person name="Davidsen T.M."/>
            <person name="Wayne K.J."/>
            <person name="Tettelin H."/>
            <person name="Glass J.I."/>
            <person name="Rusch D."/>
            <person name="Podicherti R."/>
            <person name="Tsui H.-C.T."/>
            <person name="Winkler M.E."/>
        </authorList>
    </citation>
    <scope>NUCLEOTIDE SEQUENCE [LARGE SCALE GENOMIC DNA]</scope>
    <source>
        <strain evidence="5 6">BUT-10</strain>
    </source>
</reference>
<dbReference type="Gene3D" id="3.40.50.620">
    <property type="entry name" value="HUPs"/>
    <property type="match status" value="2"/>
</dbReference>
<evidence type="ECO:0000256" key="1">
    <source>
        <dbReference type="ARBA" id="ARBA00008791"/>
    </source>
</evidence>
<evidence type="ECO:0000313" key="5">
    <source>
        <dbReference type="EMBL" id="RAK68741.1"/>
    </source>
</evidence>
<accession>A0A328BQG1</accession>
<dbReference type="SUPFAM" id="SSF52402">
    <property type="entry name" value="Adenine nucleotide alpha hydrolases-like"/>
    <property type="match status" value="2"/>
</dbReference>
<dbReference type="GO" id="GO:0005524">
    <property type="term" value="F:ATP binding"/>
    <property type="evidence" value="ECO:0007669"/>
    <property type="project" value="UniProtKB-KW"/>
</dbReference>
<dbReference type="Pfam" id="PF00582">
    <property type="entry name" value="Usp"/>
    <property type="match status" value="2"/>
</dbReference>